<reference evidence="6 7" key="1">
    <citation type="submission" date="2016-11" db="EMBL/GenBank/DDBJ databases">
        <authorList>
            <person name="Jaros S."/>
            <person name="Januszkiewicz K."/>
            <person name="Wedrychowicz H."/>
        </authorList>
    </citation>
    <scope>NUCLEOTIDE SEQUENCE [LARGE SCALE GENOMIC DNA]</scope>
    <source>
        <strain evidence="6 7">GAS242</strain>
    </source>
</reference>
<evidence type="ECO:0000313" key="6">
    <source>
        <dbReference type="EMBL" id="SHG87525.1"/>
    </source>
</evidence>
<sequence length="389" mass="41845">MTTPLTFPEHPDKGGSSGFDRRNLIKGAATLAVTAVTVKAASAATVAPFGQLGSPTQSTDPLPLGPLTGSRYPDSHLESAHPKVSFGPAGFPAFAGTMAVERVATGTRWAEGPVYFPAGRYVLFSDIPNNRIMRFSEDDGHLSVFRQPSMNSNGNTIDREGRLITCEHSGRRVTRTELDGSITIIADKYNGKKLNSPNDAVVASDGSIWFTDPVYGIGGYYEGVKAEPEQEKHNVYRVDPKSGDVKVVVDDFVEPNGIALSPDEKKLYVIDTGFTDGPDNPSHIRAFDLDVGSGKVSNSKVFAEMPKPSITDGMRCDTDGNVWCSVGWGDPNEDGVRCYTRDGDLLGKIHIPETVANLCFGGQQRNRLYICGSTSLYAVYTSAQGALKP</sequence>
<protein>
    <submittedName>
        <fullName evidence="6">Gluconolactonase</fullName>
    </submittedName>
</protein>
<feature type="binding site" evidence="3">
    <location>
        <position position="312"/>
    </location>
    <ligand>
        <name>a divalent metal cation</name>
        <dbReference type="ChEBI" id="CHEBI:60240"/>
    </ligand>
</feature>
<dbReference type="OrthoDB" id="241638at2"/>
<feature type="binding site" evidence="3">
    <location>
        <position position="198"/>
    </location>
    <ligand>
        <name>substrate</name>
    </ligand>
</feature>
<accession>A0A1M5NDI6</accession>
<dbReference type="InterPro" id="IPR011042">
    <property type="entry name" value="6-blade_b-propeller_TolB-like"/>
</dbReference>
<dbReference type="Proteomes" id="UP000190675">
    <property type="component" value="Chromosome I"/>
</dbReference>
<feature type="region of interest" description="Disordered" evidence="4">
    <location>
        <begin position="1"/>
        <end position="21"/>
    </location>
</feature>
<evidence type="ECO:0000256" key="4">
    <source>
        <dbReference type="SAM" id="MobiDB-lite"/>
    </source>
</evidence>
<evidence type="ECO:0000256" key="3">
    <source>
        <dbReference type="PIRSR" id="PIRSR605511-2"/>
    </source>
</evidence>
<proteinExistence type="predicted"/>
<organism evidence="6 7">
    <name type="scientific">Bradyrhizobium erythrophlei</name>
    <dbReference type="NCBI Taxonomy" id="1437360"/>
    <lineage>
        <taxon>Bacteria</taxon>
        <taxon>Pseudomonadati</taxon>
        <taxon>Pseudomonadota</taxon>
        <taxon>Alphaproteobacteria</taxon>
        <taxon>Hyphomicrobiales</taxon>
        <taxon>Nitrobacteraceae</taxon>
        <taxon>Bradyrhizobium</taxon>
    </lineage>
</organism>
<dbReference type="GO" id="GO:0016787">
    <property type="term" value="F:hydrolase activity"/>
    <property type="evidence" value="ECO:0007669"/>
    <property type="project" value="UniProtKB-KW"/>
</dbReference>
<feature type="active site" description="Proton donor/acceptor" evidence="2">
    <location>
        <position position="312"/>
    </location>
</feature>
<evidence type="ECO:0000256" key="2">
    <source>
        <dbReference type="PIRSR" id="PIRSR605511-1"/>
    </source>
</evidence>
<dbReference type="Pfam" id="PF08450">
    <property type="entry name" value="SGL"/>
    <property type="match status" value="1"/>
</dbReference>
<evidence type="ECO:0000259" key="5">
    <source>
        <dbReference type="Pfam" id="PF08450"/>
    </source>
</evidence>
<feature type="compositionally biased region" description="Basic and acidic residues" evidence="4">
    <location>
        <begin position="9"/>
        <end position="21"/>
    </location>
</feature>
<feature type="binding site" evidence="3">
    <location>
        <position position="256"/>
    </location>
    <ligand>
        <name>a divalent metal cation</name>
        <dbReference type="ChEBI" id="CHEBI:60240"/>
    </ligand>
</feature>
<dbReference type="PRINTS" id="PR01790">
    <property type="entry name" value="SMP30FAMILY"/>
</dbReference>
<dbReference type="GO" id="GO:0046872">
    <property type="term" value="F:metal ion binding"/>
    <property type="evidence" value="ECO:0007669"/>
    <property type="project" value="UniProtKB-KW"/>
</dbReference>
<dbReference type="InterPro" id="IPR051262">
    <property type="entry name" value="SMP-30/CGR1_Lactonase"/>
</dbReference>
<dbReference type="AlphaFoldDB" id="A0A1M5NDI6"/>
<gene>
    <name evidence="6" type="ORF">SAMN05444169_4583</name>
</gene>
<dbReference type="PROSITE" id="PS51318">
    <property type="entry name" value="TAT"/>
    <property type="match status" value="1"/>
</dbReference>
<evidence type="ECO:0000313" key="7">
    <source>
        <dbReference type="Proteomes" id="UP000190675"/>
    </source>
</evidence>
<dbReference type="InterPro" id="IPR006311">
    <property type="entry name" value="TAT_signal"/>
</dbReference>
<dbReference type="SUPFAM" id="SSF63829">
    <property type="entry name" value="Calcium-dependent phosphotriesterase"/>
    <property type="match status" value="1"/>
</dbReference>
<feature type="binding site" evidence="3">
    <location>
        <position position="111"/>
    </location>
    <ligand>
        <name>a divalent metal cation</name>
        <dbReference type="ChEBI" id="CHEBI:60240"/>
    </ligand>
</feature>
<evidence type="ECO:0000256" key="1">
    <source>
        <dbReference type="ARBA" id="ARBA00022801"/>
    </source>
</evidence>
<feature type="region of interest" description="Disordered" evidence="4">
    <location>
        <begin position="49"/>
        <end position="68"/>
    </location>
</feature>
<dbReference type="InterPro" id="IPR005511">
    <property type="entry name" value="SMP-30"/>
</dbReference>
<dbReference type="PANTHER" id="PTHR47572">
    <property type="entry name" value="LIPOPROTEIN-RELATED"/>
    <property type="match status" value="1"/>
</dbReference>
<dbReference type="RefSeq" id="WP_154073360.1">
    <property type="nucleotide sequence ID" value="NZ_LT670818.1"/>
</dbReference>
<dbReference type="Gene3D" id="2.120.10.30">
    <property type="entry name" value="TolB, C-terminal domain"/>
    <property type="match status" value="1"/>
</dbReference>
<dbReference type="InterPro" id="IPR013658">
    <property type="entry name" value="SGL"/>
</dbReference>
<dbReference type="PANTHER" id="PTHR47572:SF4">
    <property type="entry name" value="LACTONASE DRP35"/>
    <property type="match status" value="1"/>
</dbReference>
<name>A0A1M5NDI6_9BRAD</name>
<keyword evidence="3" id="KW-0479">Metal-binding</keyword>
<keyword evidence="3" id="KW-0862">Zinc</keyword>
<feature type="domain" description="SMP-30/Gluconolactonase/LRE-like region" evidence="5">
    <location>
        <begin position="109"/>
        <end position="371"/>
    </location>
</feature>
<dbReference type="EMBL" id="LT670818">
    <property type="protein sequence ID" value="SHG87525.1"/>
    <property type="molecule type" value="Genomic_DNA"/>
</dbReference>
<keyword evidence="1" id="KW-0378">Hydrolase</keyword>
<comment type="cofactor">
    <cofactor evidence="3">
        <name>Zn(2+)</name>
        <dbReference type="ChEBI" id="CHEBI:29105"/>
    </cofactor>
    <text evidence="3">Binds 1 divalent metal cation per subunit.</text>
</comment>